<keyword evidence="5 10" id="KW-0547">Nucleotide-binding</keyword>
<evidence type="ECO:0000259" key="12">
    <source>
        <dbReference type="PROSITE" id="PS51721"/>
    </source>
</evidence>
<dbReference type="Pfam" id="PF16745">
    <property type="entry name" value="RsgA_N"/>
    <property type="match status" value="1"/>
</dbReference>
<proteinExistence type="inferred from homology"/>
<dbReference type="InterPro" id="IPR010914">
    <property type="entry name" value="RsgA_GTPase_dom"/>
</dbReference>
<keyword evidence="4 10" id="KW-0699">rRNA-binding</keyword>
<comment type="function">
    <text evidence="10">One of several proteins that assist in the late maturation steps of the functional core of the 30S ribosomal subunit. Helps release RbfA from mature subunits. May play a role in the assembly of ribosomal proteins into the subunit. Circularly permuted GTPase that catalyzes slow GTP hydrolysis, GTPase activity is stimulated by the 30S ribosomal subunit.</text>
</comment>
<organism evidence="13 14">
    <name type="scientific">Helcococcus bovis</name>
    <dbReference type="NCBI Taxonomy" id="3153252"/>
    <lineage>
        <taxon>Bacteria</taxon>
        <taxon>Bacillati</taxon>
        <taxon>Bacillota</taxon>
        <taxon>Tissierellia</taxon>
        <taxon>Tissierellales</taxon>
        <taxon>Peptoniphilaceae</taxon>
        <taxon>Helcococcus</taxon>
    </lineage>
</organism>
<evidence type="ECO:0000256" key="10">
    <source>
        <dbReference type="HAMAP-Rule" id="MF_01820"/>
    </source>
</evidence>
<keyword evidence="9 10" id="KW-0342">GTP-binding</keyword>
<dbReference type="InterPro" id="IPR012340">
    <property type="entry name" value="NA-bd_OB-fold"/>
</dbReference>
<dbReference type="PROSITE" id="PS50936">
    <property type="entry name" value="ENGC_GTPASE"/>
    <property type="match status" value="1"/>
</dbReference>
<keyword evidence="2 10" id="KW-0690">Ribosome biogenesis</keyword>
<evidence type="ECO:0000256" key="4">
    <source>
        <dbReference type="ARBA" id="ARBA00022730"/>
    </source>
</evidence>
<feature type="binding site" evidence="10">
    <location>
        <position position="247"/>
    </location>
    <ligand>
        <name>Zn(2+)</name>
        <dbReference type="ChEBI" id="CHEBI:29105"/>
    </ligand>
</feature>
<dbReference type="Pfam" id="PF03193">
    <property type="entry name" value="RsgA_GTPase"/>
    <property type="match status" value="1"/>
</dbReference>
<dbReference type="Gene3D" id="3.40.50.300">
    <property type="entry name" value="P-loop containing nucleotide triphosphate hydrolases"/>
    <property type="match status" value="1"/>
</dbReference>
<keyword evidence="14" id="KW-1185">Reference proteome</keyword>
<evidence type="ECO:0000313" key="13">
    <source>
        <dbReference type="EMBL" id="MFM1524722.1"/>
    </source>
</evidence>
<evidence type="ECO:0000256" key="9">
    <source>
        <dbReference type="ARBA" id="ARBA00023134"/>
    </source>
</evidence>
<evidence type="ECO:0000256" key="8">
    <source>
        <dbReference type="ARBA" id="ARBA00022884"/>
    </source>
</evidence>
<dbReference type="InterPro" id="IPR004881">
    <property type="entry name" value="Ribosome_biogen_GTPase_RsgA"/>
</dbReference>
<reference evidence="13 14" key="1">
    <citation type="journal article" date="2024" name="Front. Microbiol.">
        <title>Pangenomic and biochemical analyses of Helcococcus ovis reveal widespread tetracycline resistance and a novel bacterial species, Helcococcus bovis.</title>
        <authorList>
            <person name="Cunha F."/>
            <person name="Zhai Y."/>
            <person name="Casaro S."/>
            <person name="Jones K.L."/>
            <person name="Hernandez M."/>
            <person name="Bisinotto R.S."/>
            <person name="Kariyawasam S."/>
            <person name="Brown M.B."/>
            <person name="Phillips A."/>
            <person name="Jeong K.C."/>
            <person name="Galvao K.N."/>
        </authorList>
    </citation>
    <scope>NUCLEOTIDE SEQUENCE [LARGE SCALE GENOMIC DNA]</scope>
    <source>
        <strain evidence="13 14">KG197</strain>
    </source>
</reference>
<keyword evidence="6 10" id="KW-0378">Hydrolase</keyword>
<accession>A0ABW9F5I9</accession>
<dbReference type="RefSeq" id="WP_408105378.1">
    <property type="nucleotide sequence ID" value="NZ_JBFNFH010000005.1"/>
</dbReference>
<dbReference type="PROSITE" id="PS51721">
    <property type="entry name" value="G_CP"/>
    <property type="match status" value="1"/>
</dbReference>
<keyword evidence="8 10" id="KW-0694">RNA-binding</keyword>
<dbReference type="Proteomes" id="UP001629536">
    <property type="component" value="Unassembled WGS sequence"/>
</dbReference>
<keyword evidence="3 10" id="KW-0479">Metal-binding</keyword>
<dbReference type="SUPFAM" id="SSF52540">
    <property type="entry name" value="P-loop containing nucleoside triphosphate hydrolases"/>
    <property type="match status" value="1"/>
</dbReference>
<comment type="subunit">
    <text evidence="10">Monomer. Associates with 30S ribosomal subunit, binds 16S rRNA.</text>
</comment>
<dbReference type="Gene3D" id="1.10.40.50">
    <property type="entry name" value="Probable gtpase engc, domain 3"/>
    <property type="match status" value="1"/>
</dbReference>
<feature type="binding site" evidence="10">
    <location>
        <begin position="113"/>
        <end position="116"/>
    </location>
    <ligand>
        <name>GTP</name>
        <dbReference type="ChEBI" id="CHEBI:37565"/>
    </ligand>
</feature>
<evidence type="ECO:0000256" key="2">
    <source>
        <dbReference type="ARBA" id="ARBA00022517"/>
    </source>
</evidence>
<sequence>METKGIIIKSQKELYYVKYKNQLYMCKARGVFRERNLKPLVGDKVDIQILDENTGYIEKVYDRKNSLIRPPIANIDQILLVHSLVDPEINYVTFDKYLVMLEHYDIPVKIVINKADLATEEDIKKFEKIYSKTNYEYIFTSAYEKKGIRKLHELMKDKISSFAGPSGVGKSTILNLLHEDFDVKTGNISNKTSRGKHTTRHTELFEIDENTFIFDTPGFSSLDLNFIKNYRDIKKYYPEFEILKNKCKFNDCDHINEPKCAVKYELEKNNLSKNRYESYLYIYNEIKNGRKY</sequence>
<evidence type="ECO:0000256" key="7">
    <source>
        <dbReference type="ARBA" id="ARBA00022833"/>
    </source>
</evidence>
<feature type="domain" description="EngC GTPase" evidence="11">
    <location>
        <begin position="73"/>
        <end position="220"/>
    </location>
</feature>
<evidence type="ECO:0000259" key="11">
    <source>
        <dbReference type="PROSITE" id="PS50936"/>
    </source>
</evidence>
<dbReference type="InterPro" id="IPR031944">
    <property type="entry name" value="RsgA_N"/>
</dbReference>
<protein>
    <recommendedName>
        <fullName evidence="10">Small ribosomal subunit biogenesis GTPase RsgA</fullName>
        <ecNumber evidence="10">3.6.1.-</ecNumber>
    </recommendedName>
</protein>
<dbReference type="EMBL" id="JBFNFH010000005">
    <property type="protein sequence ID" value="MFM1524722.1"/>
    <property type="molecule type" value="Genomic_DNA"/>
</dbReference>
<feature type="domain" description="CP-type G" evidence="12">
    <location>
        <begin position="64"/>
        <end position="222"/>
    </location>
</feature>
<comment type="cofactor">
    <cofactor evidence="10">
        <name>Zn(2+)</name>
        <dbReference type="ChEBI" id="CHEBI:29105"/>
    </cofactor>
    <text evidence="10">Binds 1 zinc ion per subunit.</text>
</comment>
<feature type="binding site" evidence="10">
    <location>
        <position position="254"/>
    </location>
    <ligand>
        <name>Zn(2+)</name>
        <dbReference type="ChEBI" id="CHEBI:29105"/>
    </ligand>
</feature>
<dbReference type="HAMAP" id="MF_01820">
    <property type="entry name" value="GTPase_RsgA"/>
    <property type="match status" value="1"/>
</dbReference>
<dbReference type="PANTHER" id="PTHR32120:SF11">
    <property type="entry name" value="SMALL RIBOSOMAL SUBUNIT BIOGENESIS GTPASE RSGA 1, MITOCHONDRIAL-RELATED"/>
    <property type="match status" value="1"/>
</dbReference>
<keyword evidence="7 10" id="KW-0862">Zinc</keyword>
<dbReference type="NCBIfam" id="TIGR00157">
    <property type="entry name" value="ribosome small subunit-dependent GTPase A"/>
    <property type="match status" value="1"/>
</dbReference>
<dbReference type="Gene3D" id="2.40.50.140">
    <property type="entry name" value="Nucleic acid-binding proteins"/>
    <property type="match status" value="1"/>
</dbReference>
<evidence type="ECO:0000256" key="6">
    <source>
        <dbReference type="ARBA" id="ARBA00022801"/>
    </source>
</evidence>
<keyword evidence="1 10" id="KW-0963">Cytoplasm</keyword>
<dbReference type="EC" id="3.6.1.-" evidence="10"/>
<dbReference type="PANTHER" id="PTHR32120">
    <property type="entry name" value="SMALL RIBOSOMAL SUBUNIT BIOGENESIS GTPASE RSGA"/>
    <property type="match status" value="1"/>
</dbReference>
<evidence type="ECO:0000313" key="14">
    <source>
        <dbReference type="Proteomes" id="UP001629536"/>
    </source>
</evidence>
<gene>
    <name evidence="10 13" type="primary">rsgA</name>
    <name evidence="13" type="ORF">ABGF40_03455</name>
</gene>
<feature type="binding site" evidence="10">
    <location>
        <begin position="164"/>
        <end position="172"/>
    </location>
    <ligand>
        <name>GTP</name>
        <dbReference type="ChEBI" id="CHEBI:37565"/>
    </ligand>
</feature>
<feature type="binding site" evidence="10">
    <location>
        <position position="252"/>
    </location>
    <ligand>
        <name>Zn(2+)</name>
        <dbReference type="ChEBI" id="CHEBI:29105"/>
    </ligand>
</feature>
<name>A0ABW9F5I9_9FIRM</name>
<dbReference type="CDD" id="cd01854">
    <property type="entry name" value="YjeQ_EngC"/>
    <property type="match status" value="1"/>
</dbReference>
<dbReference type="InterPro" id="IPR027417">
    <property type="entry name" value="P-loop_NTPase"/>
</dbReference>
<dbReference type="InterPro" id="IPR030378">
    <property type="entry name" value="G_CP_dom"/>
</dbReference>
<comment type="caution">
    <text evidence="13">The sequence shown here is derived from an EMBL/GenBank/DDBJ whole genome shotgun (WGS) entry which is preliminary data.</text>
</comment>
<evidence type="ECO:0000256" key="3">
    <source>
        <dbReference type="ARBA" id="ARBA00022723"/>
    </source>
</evidence>
<evidence type="ECO:0000256" key="1">
    <source>
        <dbReference type="ARBA" id="ARBA00022490"/>
    </source>
</evidence>
<dbReference type="SUPFAM" id="SSF50249">
    <property type="entry name" value="Nucleic acid-binding proteins"/>
    <property type="match status" value="1"/>
</dbReference>
<comment type="subcellular location">
    <subcellularLocation>
        <location evidence="10">Cytoplasm</location>
    </subcellularLocation>
</comment>
<dbReference type="CDD" id="cd04466">
    <property type="entry name" value="S1_YloQ_GTPase"/>
    <property type="match status" value="1"/>
</dbReference>
<evidence type="ECO:0000256" key="5">
    <source>
        <dbReference type="ARBA" id="ARBA00022741"/>
    </source>
</evidence>
<feature type="binding site" evidence="10">
    <location>
        <position position="260"/>
    </location>
    <ligand>
        <name>Zn(2+)</name>
        <dbReference type="ChEBI" id="CHEBI:29105"/>
    </ligand>
</feature>
<comment type="similarity">
    <text evidence="10">Belongs to the TRAFAC class YlqF/YawG GTPase family. RsgA subfamily.</text>
</comment>